<evidence type="ECO:0008006" key="9">
    <source>
        <dbReference type="Google" id="ProtNLM"/>
    </source>
</evidence>
<protein>
    <recommendedName>
        <fullName evidence="9">Gustatory receptor</fullName>
    </recommendedName>
</protein>
<keyword evidence="8" id="KW-1185">Reference proteome</keyword>
<dbReference type="OrthoDB" id="6914979at2759"/>
<organism evidence="7 8">
    <name type="scientific">Brenthis ino</name>
    <name type="common">lesser marbled fritillary</name>
    <dbReference type="NCBI Taxonomy" id="405034"/>
    <lineage>
        <taxon>Eukaryota</taxon>
        <taxon>Metazoa</taxon>
        <taxon>Ecdysozoa</taxon>
        <taxon>Arthropoda</taxon>
        <taxon>Hexapoda</taxon>
        <taxon>Insecta</taxon>
        <taxon>Pterygota</taxon>
        <taxon>Neoptera</taxon>
        <taxon>Endopterygota</taxon>
        <taxon>Lepidoptera</taxon>
        <taxon>Glossata</taxon>
        <taxon>Ditrysia</taxon>
        <taxon>Papilionoidea</taxon>
        <taxon>Nymphalidae</taxon>
        <taxon>Heliconiinae</taxon>
        <taxon>Argynnini</taxon>
        <taxon>Brenthis</taxon>
    </lineage>
</organism>
<evidence type="ECO:0000256" key="4">
    <source>
        <dbReference type="ARBA" id="ARBA00022989"/>
    </source>
</evidence>
<comment type="subcellular location">
    <subcellularLocation>
        <location evidence="1">Cell membrane</location>
        <topology evidence="1">Multi-pass membrane protein</topology>
    </subcellularLocation>
</comment>
<proteinExistence type="predicted"/>
<name>A0A8J9U8Z5_9NEOP</name>
<sequence length="102" mass="11933">MCLDYRQWELYLVEMENTSFLVQELKCICGERQALSNELDLFLRQLVLLKTTSSPLDICTMNRDLTFKILGALLSYLVIMVTYGPEFQLSSLVQKQSKWIFL</sequence>
<dbReference type="EMBL" id="OV170230">
    <property type="protein sequence ID" value="CAH0715912.1"/>
    <property type="molecule type" value="Genomic_DNA"/>
</dbReference>
<gene>
    <name evidence="7" type="ORF">BINO364_LOCUS2775</name>
</gene>
<evidence type="ECO:0000313" key="8">
    <source>
        <dbReference type="Proteomes" id="UP000838878"/>
    </source>
</evidence>
<evidence type="ECO:0000256" key="6">
    <source>
        <dbReference type="SAM" id="Phobius"/>
    </source>
</evidence>
<dbReference type="AlphaFoldDB" id="A0A8J9U8Z5"/>
<reference evidence="7" key="1">
    <citation type="submission" date="2021-12" db="EMBL/GenBank/DDBJ databases">
        <authorList>
            <person name="Martin H S."/>
        </authorList>
    </citation>
    <scope>NUCLEOTIDE SEQUENCE</scope>
</reference>
<dbReference type="Proteomes" id="UP000838878">
    <property type="component" value="Chromosome 10"/>
</dbReference>
<evidence type="ECO:0000256" key="1">
    <source>
        <dbReference type="ARBA" id="ARBA00004651"/>
    </source>
</evidence>
<evidence type="ECO:0000256" key="3">
    <source>
        <dbReference type="ARBA" id="ARBA00022692"/>
    </source>
</evidence>
<dbReference type="InterPro" id="IPR013604">
    <property type="entry name" value="7TM_chemorcpt"/>
</dbReference>
<feature type="transmembrane region" description="Helical" evidence="6">
    <location>
        <begin position="65"/>
        <end position="83"/>
    </location>
</feature>
<evidence type="ECO:0000256" key="5">
    <source>
        <dbReference type="ARBA" id="ARBA00023136"/>
    </source>
</evidence>
<dbReference type="GO" id="GO:0005886">
    <property type="term" value="C:plasma membrane"/>
    <property type="evidence" value="ECO:0007669"/>
    <property type="project" value="UniProtKB-SubCell"/>
</dbReference>
<evidence type="ECO:0000256" key="2">
    <source>
        <dbReference type="ARBA" id="ARBA00022475"/>
    </source>
</evidence>
<accession>A0A8J9U8Z5</accession>
<keyword evidence="2" id="KW-1003">Cell membrane</keyword>
<feature type="non-terminal residue" evidence="7">
    <location>
        <position position="102"/>
    </location>
</feature>
<dbReference type="GO" id="GO:0050909">
    <property type="term" value="P:sensory perception of taste"/>
    <property type="evidence" value="ECO:0007669"/>
    <property type="project" value="InterPro"/>
</dbReference>
<keyword evidence="5 6" id="KW-0472">Membrane</keyword>
<evidence type="ECO:0000313" key="7">
    <source>
        <dbReference type="EMBL" id="CAH0715912.1"/>
    </source>
</evidence>
<keyword evidence="3 6" id="KW-0812">Transmembrane</keyword>
<keyword evidence="4 6" id="KW-1133">Transmembrane helix</keyword>
<dbReference type="Pfam" id="PF08395">
    <property type="entry name" value="7tm_7"/>
    <property type="match status" value="1"/>
</dbReference>